<keyword evidence="4" id="KW-1185">Reference proteome</keyword>
<dbReference type="InterPro" id="IPR030678">
    <property type="entry name" value="Peptide/Ni-bd"/>
</dbReference>
<feature type="signal peptide" evidence="1">
    <location>
        <begin position="1"/>
        <end position="29"/>
    </location>
</feature>
<dbReference type="SUPFAM" id="SSF53850">
    <property type="entry name" value="Periplasmic binding protein-like II"/>
    <property type="match status" value="1"/>
</dbReference>
<evidence type="ECO:0000259" key="2">
    <source>
        <dbReference type="Pfam" id="PF00496"/>
    </source>
</evidence>
<evidence type="ECO:0000313" key="4">
    <source>
        <dbReference type="Proteomes" id="UP000216352"/>
    </source>
</evidence>
<proteinExistence type="predicted"/>
<dbReference type="Pfam" id="PF00496">
    <property type="entry name" value="SBP_bac_5"/>
    <property type="match status" value="1"/>
</dbReference>
<dbReference type="GO" id="GO:1904680">
    <property type="term" value="F:peptide transmembrane transporter activity"/>
    <property type="evidence" value="ECO:0007669"/>
    <property type="project" value="TreeGrafter"/>
</dbReference>
<dbReference type="Gene3D" id="3.40.190.10">
    <property type="entry name" value="Periplasmic binding protein-like II"/>
    <property type="match status" value="1"/>
</dbReference>
<accession>A0A261FUJ6</accession>
<dbReference type="Gene3D" id="3.90.76.10">
    <property type="entry name" value="Dipeptide-binding Protein, Domain 1"/>
    <property type="match status" value="1"/>
</dbReference>
<dbReference type="CDD" id="cd08509">
    <property type="entry name" value="PBP2_TmCBP_oligosaccharides_like"/>
    <property type="match status" value="1"/>
</dbReference>
<keyword evidence="1" id="KW-0732">Signal</keyword>
<dbReference type="InterPro" id="IPR039424">
    <property type="entry name" value="SBP_5"/>
</dbReference>
<dbReference type="GO" id="GO:0042597">
    <property type="term" value="C:periplasmic space"/>
    <property type="evidence" value="ECO:0007669"/>
    <property type="project" value="UniProtKB-ARBA"/>
</dbReference>
<feature type="chain" id="PRO_5038381073" evidence="1">
    <location>
        <begin position="30"/>
        <end position="525"/>
    </location>
</feature>
<dbReference type="STRING" id="1603886.GCA_001895165_02047"/>
<dbReference type="PROSITE" id="PS51257">
    <property type="entry name" value="PROKAR_LIPOPROTEIN"/>
    <property type="match status" value="1"/>
</dbReference>
<dbReference type="GO" id="GO:0043190">
    <property type="term" value="C:ATP-binding cassette (ABC) transporter complex"/>
    <property type="evidence" value="ECO:0007669"/>
    <property type="project" value="InterPro"/>
</dbReference>
<evidence type="ECO:0000256" key="1">
    <source>
        <dbReference type="SAM" id="SignalP"/>
    </source>
</evidence>
<evidence type="ECO:0000313" key="3">
    <source>
        <dbReference type="EMBL" id="OZG62829.1"/>
    </source>
</evidence>
<reference evidence="3 4" key="1">
    <citation type="journal article" date="2017" name="BMC Genomics">
        <title>Comparative genomic and phylogenomic analyses of the Bifidobacteriaceae family.</title>
        <authorList>
            <person name="Lugli G.A."/>
            <person name="Milani C."/>
            <person name="Turroni F."/>
            <person name="Duranti S."/>
            <person name="Mancabelli L."/>
            <person name="Mangifesta M."/>
            <person name="Ferrario C."/>
            <person name="Modesto M."/>
            <person name="Mattarelli P."/>
            <person name="Jiri K."/>
            <person name="van Sinderen D."/>
            <person name="Ventura M."/>
        </authorList>
    </citation>
    <scope>NUCLEOTIDE SEQUENCE [LARGE SCALE GENOMIC DNA]</scope>
    <source>
        <strain evidence="3 4">DSM 28807</strain>
    </source>
</reference>
<name>A0A261FUJ6_9BIFI</name>
<dbReference type="PIRSF" id="PIRSF002741">
    <property type="entry name" value="MppA"/>
    <property type="match status" value="1"/>
</dbReference>
<dbReference type="InterPro" id="IPR000914">
    <property type="entry name" value="SBP_5_dom"/>
</dbReference>
<dbReference type="Proteomes" id="UP000216352">
    <property type="component" value="Unassembled WGS sequence"/>
</dbReference>
<dbReference type="PANTHER" id="PTHR30290:SF82">
    <property type="entry name" value="ABC-TYPE DIPEPTIDE_OLIGOPEPTIDE TRANSPORT SYSTEM, PERIPLASMIC COMPONENT"/>
    <property type="match status" value="1"/>
</dbReference>
<dbReference type="PANTHER" id="PTHR30290">
    <property type="entry name" value="PERIPLASMIC BINDING COMPONENT OF ABC TRANSPORTER"/>
    <property type="match status" value="1"/>
</dbReference>
<dbReference type="EMBL" id="MWWX01000003">
    <property type="protein sequence ID" value="OZG62829.1"/>
    <property type="molecule type" value="Genomic_DNA"/>
</dbReference>
<sequence length="525" mass="57079">MKQRVSRTLRKAAAAVAVLASVVSMSACGANSATSNGNIVSVFPGTTGTINENFNPFSPTALAPTLGVIYETLYWYNLASESDPTPMLATDYEWNEDGSELVITTREGVTWQDGEPFSARDVAFTFNLIHDTPALNASGSACTAEVIDDNHVRLVFPTDTDDGEPFTGAYMQEGGILAGQAIVPEHLWKDIADPVSYTNSDPVGTGAFKLSKFTSQSYMLEAYDGYWNGAPKIDGVRYITLNDASAATSALLAGEVDWMSAYIANLDVFLESNKDIDYANTPRLTTVIMTCSNADMGCAGPQTDPAVRQAIYYAMDRDQLNRLAGGGYGEVASPTLLMSDRDGQWITDKDLVSAPQDANVEKAAEILDEAGWVMGDDGVREKDGEKLTMTIQTVAGWSDYILINDTLKQQLAKVGIELETTQTSWNEWNNNETTGNYQLSLDSIGLGVTDDPYYTYSPRLYSENTTEVGVTSSGQNYARYVNAEVDEAIENAAGTDDKEERKAYYAIVQERLIEDLPTSPSTSIR</sequence>
<dbReference type="GO" id="GO:0015833">
    <property type="term" value="P:peptide transport"/>
    <property type="evidence" value="ECO:0007669"/>
    <property type="project" value="TreeGrafter"/>
</dbReference>
<protein>
    <submittedName>
        <fullName evidence="3">ABC transporter substrate-binding protein</fullName>
    </submittedName>
</protein>
<comment type="caution">
    <text evidence="3">The sequence shown here is derived from an EMBL/GenBank/DDBJ whole genome shotgun (WGS) entry which is preliminary data.</text>
</comment>
<organism evidence="3 4">
    <name type="scientific">Bifidobacterium lemurum</name>
    <dbReference type="NCBI Taxonomy" id="1603886"/>
    <lineage>
        <taxon>Bacteria</taxon>
        <taxon>Bacillati</taxon>
        <taxon>Actinomycetota</taxon>
        <taxon>Actinomycetes</taxon>
        <taxon>Bifidobacteriales</taxon>
        <taxon>Bifidobacteriaceae</taxon>
        <taxon>Bifidobacterium</taxon>
    </lineage>
</organism>
<dbReference type="AlphaFoldDB" id="A0A261FUJ6"/>
<dbReference type="RefSeq" id="WP_226847479.1">
    <property type="nucleotide sequence ID" value="NZ_BDIS01000027.1"/>
</dbReference>
<dbReference type="Gene3D" id="3.10.105.10">
    <property type="entry name" value="Dipeptide-binding Protein, Domain 3"/>
    <property type="match status" value="1"/>
</dbReference>
<gene>
    <name evidence="3" type="ORF">BLEM_0497</name>
</gene>
<feature type="domain" description="Solute-binding protein family 5" evidence="2">
    <location>
        <begin position="84"/>
        <end position="457"/>
    </location>
</feature>